<gene>
    <name evidence="10" type="primary">murG</name>
    <name evidence="13" type="ORF">BKA03_001883</name>
</gene>
<dbReference type="Proteomes" id="UP000547973">
    <property type="component" value="Unassembled WGS sequence"/>
</dbReference>
<dbReference type="AlphaFoldDB" id="A0A7Y9ZAG0"/>
<dbReference type="OrthoDB" id="9808936at2"/>
<dbReference type="GO" id="GO:0009252">
    <property type="term" value="P:peptidoglycan biosynthetic process"/>
    <property type="evidence" value="ECO:0007669"/>
    <property type="project" value="UniProtKB-UniRule"/>
</dbReference>
<feature type="binding site" evidence="10">
    <location>
        <position position="202"/>
    </location>
    <ligand>
        <name>UDP-N-acetyl-alpha-D-glucosamine</name>
        <dbReference type="ChEBI" id="CHEBI:57705"/>
    </ligand>
</feature>
<dbReference type="EC" id="2.4.1.227" evidence="10"/>
<dbReference type="RefSeq" id="WP_062076123.1">
    <property type="nucleotide sequence ID" value="NZ_BBRC01000017.1"/>
</dbReference>
<dbReference type="Gene3D" id="3.40.50.2000">
    <property type="entry name" value="Glycogen Phosphorylase B"/>
    <property type="match status" value="2"/>
</dbReference>
<dbReference type="GO" id="GO:0051301">
    <property type="term" value="P:cell division"/>
    <property type="evidence" value="ECO:0007669"/>
    <property type="project" value="UniProtKB-KW"/>
</dbReference>
<evidence type="ECO:0000313" key="14">
    <source>
        <dbReference type="Proteomes" id="UP000547973"/>
    </source>
</evidence>
<dbReference type="PANTHER" id="PTHR21015:SF22">
    <property type="entry name" value="GLYCOSYLTRANSFERASE"/>
    <property type="match status" value="1"/>
</dbReference>
<dbReference type="Pfam" id="PF03033">
    <property type="entry name" value="Glyco_transf_28"/>
    <property type="match status" value="1"/>
</dbReference>
<dbReference type="GO" id="GO:0008360">
    <property type="term" value="P:regulation of cell shape"/>
    <property type="evidence" value="ECO:0007669"/>
    <property type="project" value="UniProtKB-KW"/>
</dbReference>
<dbReference type="GO" id="GO:0071555">
    <property type="term" value="P:cell wall organization"/>
    <property type="evidence" value="ECO:0007669"/>
    <property type="project" value="UniProtKB-KW"/>
</dbReference>
<feature type="binding site" evidence="10">
    <location>
        <position position="303"/>
    </location>
    <ligand>
        <name>UDP-N-acetyl-alpha-D-glucosamine</name>
        <dbReference type="ChEBI" id="CHEBI:57705"/>
    </ligand>
</feature>
<accession>A0A7Y9ZAG0</accession>
<evidence type="ECO:0000256" key="5">
    <source>
        <dbReference type="ARBA" id="ARBA00022960"/>
    </source>
</evidence>
<name>A0A7Y9ZAG0_9MICO</name>
<evidence type="ECO:0000259" key="12">
    <source>
        <dbReference type="Pfam" id="PF04101"/>
    </source>
</evidence>
<dbReference type="Pfam" id="PF04101">
    <property type="entry name" value="Glyco_tran_28_C"/>
    <property type="match status" value="1"/>
</dbReference>
<keyword evidence="2 10" id="KW-0132">Cell division</keyword>
<dbReference type="InterPro" id="IPR004276">
    <property type="entry name" value="GlycoTrans_28_N"/>
</dbReference>
<organism evidence="13 14">
    <name type="scientific">Demequina lutea</name>
    <dbReference type="NCBI Taxonomy" id="431489"/>
    <lineage>
        <taxon>Bacteria</taxon>
        <taxon>Bacillati</taxon>
        <taxon>Actinomycetota</taxon>
        <taxon>Actinomycetes</taxon>
        <taxon>Micrococcales</taxon>
        <taxon>Demequinaceae</taxon>
        <taxon>Demequina</taxon>
    </lineage>
</organism>
<dbReference type="UniPathway" id="UPA00219"/>
<keyword evidence="1 10" id="KW-1003">Cell membrane</keyword>
<evidence type="ECO:0000256" key="8">
    <source>
        <dbReference type="ARBA" id="ARBA00023306"/>
    </source>
</evidence>
<feature type="binding site" evidence="10">
    <location>
        <position position="123"/>
    </location>
    <ligand>
        <name>UDP-N-acetyl-alpha-D-glucosamine</name>
        <dbReference type="ChEBI" id="CHEBI:57705"/>
    </ligand>
</feature>
<keyword evidence="5 10" id="KW-0133">Cell shape</keyword>
<keyword evidence="9 10" id="KW-0961">Cell wall biogenesis/degradation</keyword>
<evidence type="ECO:0000256" key="4">
    <source>
        <dbReference type="ARBA" id="ARBA00022679"/>
    </source>
</evidence>
<keyword evidence="8 10" id="KW-0131">Cell cycle</keyword>
<comment type="catalytic activity">
    <reaction evidence="10">
        <text>di-trans,octa-cis-undecaprenyl diphospho-N-acetyl-alpha-D-muramoyl-L-alanyl-D-glutamyl-meso-2,6-diaminopimeloyl-D-alanyl-D-alanine + UDP-N-acetyl-alpha-D-glucosamine = di-trans,octa-cis-undecaprenyl diphospho-[N-acetyl-alpha-D-glucosaminyl-(1-&gt;4)]-N-acetyl-alpha-D-muramoyl-L-alanyl-D-glutamyl-meso-2,6-diaminopimeloyl-D-alanyl-D-alanine + UDP + H(+)</text>
        <dbReference type="Rhea" id="RHEA:31227"/>
        <dbReference type="ChEBI" id="CHEBI:15378"/>
        <dbReference type="ChEBI" id="CHEBI:57705"/>
        <dbReference type="ChEBI" id="CHEBI:58223"/>
        <dbReference type="ChEBI" id="CHEBI:61387"/>
        <dbReference type="ChEBI" id="CHEBI:61388"/>
        <dbReference type="EC" id="2.4.1.227"/>
    </reaction>
</comment>
<keyword evidence="14" id="KW-1185">Reference proteome</keyword>
<feature type="binding site" evidence="10">
    <location>
        <begin position="11"/>
        <end position="13"/>
    </location>
    <ligand>
        <name>UDP-N-acetyl-alpha-D-glucosamine</name>
        <dbReference type="ChEBI" id="CHEBI:57705"/>
    </ligand>
</feature>
<feature type="binding site" evidence="10">
    <location>
        <position position="160"/>
    </location>
    <ligand>
        <name>UDP-N-acetyl-alpha-D-glucosamine</name>
        <dbReference type="ChEBI" id="CHEBI:57705"/>
    </ligand>
</feature>
<evidence type="ECO:0000256" key="9">
    <source>
        <dbReference type="ARBA" id="ARBA00023316"/>
    </source>
</evidence>
<protein>
    <recommendedName>
        <fullName evidence="10">UDP-N-acetylglucosamine--N-acetylmuramyl-(pentapeptide) pyrophosphoryl-undecaprenol N-acetylglucosamine transferase</fullName>
        <ecNumber evidence="10">2.4.1.227</ecNumber>
    </recommendedName>
    <alternativeName>
        <fullName evidence="10">Undecaprenyl-PP-MurNAc-pentapeptide-UDPGlcNAc GlcNAc transferase</fullName>
    </alternativeName>
</protein>
<dbReference type="HAMAP" id="MF_00033">
    <property type="entry name" value="MurG"/>
    <property type="match status" value="1"/>
</dbReference>
<keyword evidence="4 10" id="KW-0808">Transferase</keyword>
<dbReference type="EMBL" id="JACBZO010000001">
    <property type="protein sequence ID" value="NYI41764.1"/>
    <property type="molecule type" value="Genomic_DNA"/>
</dbReference>
<evidence type="ECO:0000256" key="10">
    <source>
        <dbReference type="HAMAP-Rule" id="MF_00033"/>
    </source>
</evidence>
<dbReference type="InterPro" id="IPR006009">
    <property type="entry name" value="GlcNAc_MurG"/>
</dbReference>
<keyword evidence="7 10" id="KW-0472">Membrane</keyword>
<comment type="subcellular location">
    <subcellularLocation>
        <location evidence="10">Cell membrane</location>
        <topology evidence="10">Peripheral membrane protein</topology>
        <orientation evidence="10">Cytoplasmic side</orientation>
    </subcellularLocation>
</comment>
<feature type="domain" description="Glycosyltransferase family 28 N-terminal" evidence="11">
    <location>
        <begin position="4"/>
        <end position="141"/>
    </location>
</feature>
<comment type="caution">
    <text evidence="10">Lacks conserved residue(s) required for the propagation of feature annotation.</text>
</comment>
<evidence type="ECO:0000259" key="11">
    <source>
        <dbReference type="Pfam" id="PF03033"/>
    </source>
</evidence>
<evidence type="ECO:0000256" key="1">
    <source>
        <dbReference type="ARBA" id="ARBA00022475"/>
    </source>
</evidence>
<dbReference type="GO" id="GO:0050511">
    <property type="term" value="F:undecaprenyldiphospho-muramoylpentapeptide beta-N-acetylglucosaminyltransferase activity"/>
    <property type="evidence" value="ECO:0007669"/>
    <property type="project" value="UniProtKB-UniRule"/>
</dbReference>
<proteinExistence type="inferred from homology"/>
<evidence type="ECO:0000313" key="13">
    <source>
        <dbReference type="EMBL" id="NYI41764.1"/>
    </source>
</evidence>
<dbReference type="SUPFAM" id="SSF53756">
    <property type="entry name" value="UDP-Glycosyltransferase/glycogen phosphorylase"/>
    <property type="match status" value="1"/>
</dbReference>
<comment type="caution">
    <text evidence="13">The sequence shown here is derived from an EMBL/GenBank/DDBJ whole genome shotgun (WGS) entry which is preliminary data.</text>
</comment>
<comment type="similarity">
    <text evidence="10">Belongs to the glycosyltransferase 28 family. MurG subfamily.</text>
</comment>
<dbReference type="GO" id="GO:0005975">
    <property type="term" value="P:carbohydrate metabolic process"/>
    <property type="evidence" value="ECO:0007669"/>
    <property type="project" value="InterPro"/>
</dbReference>
<comment type="function">
    <text evidence="10">Cell wall formation. Catalyzes the transfer of a GlcNAc subunit on undecaprenyl-pyrophosphoryl-MurNAc-pentapeptide (lipid intermediate I) to form undecaprenyl-pyrophosphoryl-MurNAc-(pentapeptide)GlcNAc (lipid intermediate II).</text>
</comment>
<keyword evidence="6 10" id="KW-0573">Peptidoglycan synthesis</keyword>
<evidence type="ECO:0000256" key="6">
    <source>
        <dbReference type="ARBA" id="ARBA00022984"/>
    </source>
</evidence>
<evidence type="ECO:0000256" key="7">
    <source>
        <dbReference type="ARBA" id="ARBA00023136"/>
    </source>
</evidence>
<sequence length="372" mass="38325">MARILLAGGGTAGHANPLLATAEELLSRGHDVAALGTAEGLEAELVARAGIDFYVVPKVPLPRRPSLDLLKLPSRLGSAVRAGTRAIDAIEAQAVVGFGGYVSTPAYLAARRRKVPIVVHEGNVSPGIANRLGARWAAAVAVTFEGTPLRGAEVTGLPMRLAITELAGRLSDGRTRTELRARARESWGWDADAPTLLITGGSTGAANLNAATAGAIEHLVQHGVHVIHLTGRGKSEGAERARGNLAARHRDMYVIREYVHDMETAFAAADAVVCRAGAGTVCEISALGLPAVYVPLPHGNGEQALNAKGAVEAGAATLIRDGDLNATSLELAAEPLVLDATTQEAARAAAATVGIVDGAARLANIVERVVKA</sequence>
<keyword evidence="3 10" id="KW-0328">Glycosyltransferase</keyword>
<dbReference type="PANTHER" id="PTHR21015">
    <property type="entry name" value="UDP-N-ACETYLGLUCOSAMINE--N-ACETYLMURAMYL-(PENTAPEPTIDE) PYROPHOSPHORYL-UNDECAPRENOL N-ACETYLGLUCOSAMINE TRANSFERASE 1"/>
    <property type="match status" value="1"/>
</dbReference>
<evidence type="ECO:0000256" key="2">
    <source>
        <dbReference type="ARBA" id="ARBA00022618"/>
    </source>
</evidence>
<comment type="pathway">
    <text evidence="10">Cell wall biogenesis; peptidoglycan biosynthesis.</text>
</comment>
<dbReference type="NCBIfam" id="TIGR01133">
    <property type="entry name" value="murG"/>
    <property type="match status" value="1"/>
</dbReference>
<reference evidence="13 14" key="1">
    <citation type="submission" date="2020-07" db="EMBL/GenBank/DDBJ databases">
        <title>Sequencing the genomes of 1000 actinobacteria strains.</title>
        <authorList>
            <person name="Klenk H.-P."/>
        </authorList>
    </citation>
    <scope>NUCLEOTIDE SEQUENCE [LARGE SCALE GENOMIC DNA]</scope>
    <source>
        <strain evidence="13 14">DSM 19970</strain>
    </source>
</reference>
<dbReference type="CDD" id="cd03785">
    <property type="entry name" value="GT28_MurG"/>
    <property type="match status" value="1"/>
</dbReference>
<dbReference type="GO" id="GO:0005886">
    <property type="term" value="C:plasma membrane"/>
    <property type="evidence" value="ECO:0007669"/>
    <property type="project" value="UniProtKB-SubCell"/>
</dbReference>
<feature type="domain" description="Glycosyl transferase family 28 C-terminal" evidence="12">
    <location>
        <begin position="195"/>
        <end position="361"/>
    </location>
</feature>
<dbReference type="InterPro" id="IPR007235">
    <property type="entry name" value="Glyco_trans_28_C"/>
</dbReference>
<evidence type="ECO:0000256" key="3">
    <source>
        <dbReference type="ARBA" id="ARBA00022676"/>
    </source>
</evidence>